<dbReference type="EMBL" id="KN824306">
    <property type="protein sequence ID" value="KIM26416.1"/>
    <property type="molecule type" value="Genomic_DNA"/>
</dbReference>
<dbReference type="AlphaFoldDB" id="A0A0C3B4J5"/>
<dbReference type="SUPFAM" id="SSF52058">
    <property type="entry name" value="L domain-like"/>
    <property type="match status" value="1"/>
</dbReference>
<reference evidence="1 2" key="1">
    <citation type="submission" date="2014-04" db="EMBL/GenBank/DDBJ databases">
        <authorList>
            <consortium name="DOE Joint Genome Institute"/>
            <person name="Kuo A."/>
            <person name="Zuccaro A."/>
            <person name="Kohler A."/>
            <person name="Nagy L.G."/>
            <person name="Floudas D."/>
            <person name="Copeland A."/>
            <person name="Barry K.W."/>
            <person name="Cichocki N."/>
            <person name="Veneault-Fourrey C."/>
            <person name="LaButti K."/>
            <person name="Lindquist E.A."/>
            <person name="Lipzen A."/>
            <person name="Lundell T."/>
            <person name="Morin E."/>
            <person name="Murat C."/>
            <person name="Sun H."/>
            <person name="Tunlid A."/>
            <person name="Henrissat B."/>
            <person name="Grigoriev I.V."/>
            <person name="Hibbett D.S."/>
            <person name="Martin F."/>
            <person name="Nordberg H.P."/>
            <person name="Cantor M.N."/>
            <person name="Hua S.X."/>
        </authorList>
    </citation>
    <scope>NUCLEOTIDE SEQUENCE [LARGE SCALE GENOMIC DNA]</scope>
    <source>
        <strain evidence="1 2">MAFF 305830</strain>
    </source>
</reference>
<dbReference type="HOGENOM" id="CLU_869232_0_0_1"/>
<protein>
    <submittedName>
        <fullName evidence="1">Uncharacterized protein</fullName>
    </submittedName>
</protein>
<sequence length="320" mass="36420">MEKIAYRSWPMDLSHRSSPIRRRWDSPAGLNVPHTSPYRGSYGRTVVRPYTPPGSIHRILPHAPILQEIHIRNCDLPGPLPLWSVKKISISRMPLSRIPTAWKPANLRRVVPLWDAASVKSLSLHVAEAQEFQLGFTYPKLTYLELLGNRLPRGIKDCIMPHLRHLSIDIGSPGMCRELLALSPGFLSQITTLEAWIEEYSWELDPMAEEIQGFLRKLLRTVSSSLTSFWSTDTIVSIVLKLLWESGHGRDSREVLVFKQNLVLSHAEGGLDSIRELKGDESPAELEELAQEWPGISSPDQEWNVLLDILERSVDNPFRY</sequence>
<proteinExistence type="predicted"/>
<organism evidence="1 2">
    <name type="scientific">Serendipita vermifera MAFF 305830</name>
    <dbReference type="NCBI Taxonomy" id="933852"/>
    <lineage>
        <taxon>Eukaryota</taxon>
        <taxon>Fungi</taxon>
        <taxon>Dikarya</taxon>
        <taxon>Basidiomycota</taxon>
        <taxon>Agaricomycotina</taxon>
        <taxon>Agaricomycetes</taxon>
        <taxon>Sebacinales</taxon>
        <taxon>Serendipitaceae</taxon>
        <taxon>Serendipita</taxon>
    </lineage>
</organism>
<evidence type="ECO:0000313" key="1">
    <source>
        <dbReference type="EMBL" id="KIM26416.1"/>
    </source>
</evidence>
<dbReference type="Proteomes" id="UP000054097">
    <property type="component" value="Unassembled WGS sequence"/>
</dbReference>
<accession>A0A0C3B4J5</accession>
<reference evidence="2" key="2">
    <citation type="submission" date="2015-01" db="EMBL/GenBank/DDBJ databases">
        <title>Evolutionary Origins and Diversification of the Mycorrhizal Mutualists.</title>
        <authorList>
            <consortium name="DOE Joint Genome Institute"/>
            <consortium name="Mycorrhizal Genomics Consortium"/>
            <person name="Kohler A."/>
            <person name="Kuo A."/>
            <person name="Nagy L.G."/>
            <person name="Floudas D."/>
            <person name="Copeland A."/>
            <person name="Barry K.W."/>
            <person name="Cichocki N."/>
            <person name="Veneault-Fourrey C."/>
            <person name="LaButti K."/>
            <person name="Lindquist E.A."/>
            <person name="Lipzen A."/>
            <person name="Lundell T."/>
            <person name="Morin E."/>
            <person name="Murat C."/>
            <person name="Riley R."/>
            <person name="Ohm R."/>
            <person name="Sun H."/>
            <person name="Tunlid A."/>
            <person name="Henrissat B."/>
            <person name="Grigoriev I.V."/>
            <person name="Hibbett D.S."/>
            <person name="Martin F."/>
        </authorList>
    </citation>
    <scope>NUCLEOTIDE SEQUENCE [LARGE SCALE GENOMIC DNA]</scope>
    <source>
        <strain evidence="2">MAFF 305830</strain>
    </source>
</reference>
<name>A0A0C3B4J5_SERVB</name>
<evidence type="ECO:0000313" key="2">
    <source>
        <dbReference type="Proteomes" id="UP000054097"/>
    </source>
</evidence>
<gene>
    <name evidence="1" type="ORF">M408DRAFT_25384</name>
</gene>
<keyword evidence="2" id="KW-1185">Reference proteome</keyword>